<protein>
    <submittedName>
        <fullName evidence="1">Uncharacterized protein</fullName>
    </submittedName>
</protein>
<dbReference type="RefSeq" id="WP_316025804.1">
    <property type="nucleotide sequence ID" value="NZ_JAWDIO010000002.1"/>
</dbReference>
<dbReference type="EMBL" id="JAWDIO010000002">
    <property type="protein sequence ID" value="MDU0354186.1"/>
    <property type="molecule type" value="Genomic_DNA"/>
</dbReference>
<comment type="caution">
    <text evidence="1">The sequence shown here is derived from an EMBL/GenBank/DDBJ whole genome shotgun (WGS) entry which is preliminary data.</text>
</comment>
<accession>A0ABU3SVZ7</accession>
<keyword evidence="2" id="KW-1185">Reference proteome</keyword>
<reference evidence="1 2" key="1">
    <citation type="submission" date="2023-10" db="EMBL/GenBank/DDBJ databases">
        <title>Glaciecola aquimarina strain GGW-M5 nov., isolated from a coastal seawater.</title>
        <authorList>
            <person name="Bayburt H."/>
            <person name="Kim J.M."/>
            <person name="Choi B.J."/>
            <person name="Jeon C.O."/>
        </authorList>
    </citation>
    <scope>NUCLEOTIDE SEQUENCE [LARGE SCALE GENOMIC DNA]</scope>
    <source>
        <strain evidence="1 2">KCTC 32108</strain>
    </source>
</reference>
<dbReference type="Proteomes" id="UP001247805">
    <property type="component" value="Unassembled WGS sequence"/>
</dbReference>
<organism evidence="1 2">
    <name type="scientific">Paraglaciecola aquimarina</name>
    <dbReference type="NCBI Taxonomy" id="1235557"/>
    <lineage>
        <taxon>Bacteria</taxon>
        <taxon>Pseudomonadati</taxon>
        <taxon>Pseudomonadota</taxon>
        <taxon>Gammaproteobacteria</taxon>
        <taxon>Alteromonadales</taxon>
        <taxon>Alteromonadaceae</taxon>
        <taxon>Paraglaciecola</taxon>
    </lineage>
</organism>
<evidence type="ECO:0000313" key="2">
    <source>
        <dbReference type="Proteomes" id="UP001247805"/>
    </source>
</evidence>
<sequence>MSIARILIWISLGLSTCRLSYAQQETKLEEELEPATLTKDLIEPVAVIEETELTISVQKADDELSPVANAKIIVTYADGQEFERQTSQLGVAVLKGLPFGTADIDVIATGLKSGGGTEVLDAPNQSLRYILKFRHTD</sequence>
<gene>
    <name evidence="1" type="ORF">RS130_09800</name>
</gene>
<proteinExistence type="predicted"/>
<evidence type="ECO:0000313" key="1">
    <source>
        <dbReference type="EMBL" id="MDU0354186.1"/>
    </source>
</evidence>
<name>A0ABU3SVZ7_9ALTE</name>